<organism evidence="1 2">
    <name type="scientific">Prorocentrum cordatum</name>
    <dbReference type="NCBI Taxonomy" id="2364126"/>
    <lineage>
        <taxon>Eukaryota</taxon>
        <taxon>Sar</taxon>
        <taxon>Alveolata</taxon>
        <taxon>Dinophyceae</taxon>
        <taxon>Prorocentrales</taxon>
        <taxon>Prorocentraceae</taxon>
        <taxon>Prorocentrum</taxon>
    </lineage>
</organism>
<feature type="non-terminal residue" evidence="1">
    <location>
        <position position="1"/>
    </location>
</feature>
<keyword evidence="2" id="KW-1185">Reference proteome</keyword>
<evidence type="ECO:0000313" key="2">
    <source>
        <dbReference type="Proteomes" id="UP001189429"/>
    </source>
</evidence>
<comment type="caution">
    <text evidence="1">The sequence shown here is derived from an EMBL/GenBank/DDBJ whole genome shotgun (WGS) entry which is preliminary data.</text>
</comment>
<gene>
    <name evidence="1" type="ORF">PCOR1329_LOCUS58096</name>
</gene>
<dbReference type="Proteomes" id="UP001189429">
    <property type="component" value="Unassembled WGS sequence"/>
</dbReference>
<protein>
    <submittedName>
        <fullName evidence="1">Uncharacterized protein</fullName>
    </submittedName>
</protein>
<name>A0ABN9VHM3_9DINO</name>
<reference evidence="1" key="1">
    <citation type="submission" date="2023-10" db="EMBL/GenBank/DDBJ databases">
        <authorList>
            <person name="Chen Y."/>
            <person name="Shah S."/>
            <person name="Dougan E. K."/>
            <person name="Thang M."/>
            <person name="Chan C."/>
        </authorList>
    </citation>
    <scope>NUCLEOTIDE SEQUENCE [LARGE SCALE GENOMIC DNA]</scope>
</reference>
<accession>A0ABN9VHM3</accession>
<proteinExistence type="predicted"/>
<evidence type="ECO:0000313" key="1">
    <source>
        <dbReference type="EMBL" id="CAK0872718.1"/>
    </source>
</evidence>
<sequence>EMVVSGEDFPRCPPWPPRGRLVRLVGPARLFGYLFGFPDPTLSAFIWRCSIAVRSGAIRANDTVWLRAHTGRRIHVEGDIVRASSPHRGPYQALRLERKPGTLDPGALRSGERIFLRAHTGHHLEVLRQDAMARSERYGAQQAFVITKPTGSY</sequence>
<dbReference type="EMBL" id="CAUYUJ010017194">
    <property type="protein sequence ID" value="CAK0872718.1"/>
    <property type="molecule type" value="Genomic_DNA"/>
</dbReference>